<feature type="region of interest" description="Disordered" evidence="1">
    <location>
        <begin position="1"/>
        <end position="202"/>
    </location>
</feature>
<feature type="compositionally biased region" description="Acidic residues" evidence="1">
    <location>
        <begin position="139"/>
        <end position="179"/>
    </location>
</feature>
<sequence>MSSNVDTALETGLKPRDSDDSEEGQGNDMSLQDSAFSLDEEEKVVEEDADRLDESENEHDLENSDAGGDTDDTDEQETDGMESDSEIKCGSDAPPRKRLKKQKRRWKRIRNPLEESDSDDSEEEEKRNDTSLLDIALSCDDEEKGIEEDADKDDESENEHDWENSDGDDTDEQETDAMESDSGIKCGSDAPPRKRLKKQKRRWKRIQNTLEESGKLIDYNKKSRQPFLSKNGWRWL</sequence>
<feature type="compositionally biased region" description="Basic residues" evidence="1">
    <location>
        <begin position="193"/>
        <end position="202"/>
    </location>
</feature>
<feature type="compositionally biased region" description="Acidic residues" evidence="1">
    <location>
        <begin position="114"/>
        <end position="123"/>
    </location>
</feature>
<dbReference type="RefSeq" id="XP_038061682.1">
    <property type="nucleotide sequence ID" value="XM_038205754.1"/>
</dbReference>
<feature type="compositionally biased region" description="Basic residues" evidence="1">
    <location>
        <begin position="96"/>
        <end position="110"/>
    </location>
</feature>
<accession>A0A914ACW8</accession>
<name>A0A914ACW8_PATMI</name>
<dbReference type="Proteomes" id="UP000887568">
    <property type="component" value="Unplaced"/>
</dbReference>
<protein>
    <submittedName>
        <fullName evidence="2">Uncharacterized protein</fullName>
    </submittedName>
</protein>
<feature type="compositionally biased region" description="Basic and acidic residues" evidence="1">
    <location>
        <begin position="52"/>
        <end position="62"/>
    </location>
</feature>
<keyword evidence="3" id="KW-1185">Reference proteome</keyword>
<proteinExistence type="predicted"/>
<feature type="compositionally biased region" description="Acidic residues" evidence="1">
    <location>
        <begin position="38"/>
        <end position="51"/>
    </location>
</feature>
<dbReference type="AlphaFoldDB" id="A0A914ACW8"/>
<reference evidence="2" key="1">
    <citation type="submission" date="2022-11" db="UniProtKB">
        <authorList>
            <consortium name="EnsemblMetazoa"/>
        </authorList>
    </citation>
    <scope>IDENTIFICATION</scope>
</reference>
<dbReference type="EnsemblMetazoa" id="XM_038205754.1">
    <property type="protein sequence ID" value="XP_038061682.1"/>
    <property type="gene ID" value="LOC119732294"/>
</dbReference>
<feature type="compositionally biased region" description="Acidic residues" evidence="1">
    <location>
        <begin position="68"/>
        <end position="84"/>
    </location>
</feature>
<organism evidence="2 3">
    <name type="scientific">Patiria miniata</name>
    <name type="common">Bat star</name>
    <name type="synonym">Asterina miniata</name>
    <dbReference type="NCBI Taxonomy" id="46514"/>
    <lineage>
        <taxon>Eukaryota</taxon>
        <taxon>Metazoa</taxon>
        <taxon>Echinodermata</taxon>
        <taxon>Eleutherozoa</taxon>
        <taxon>Asterozoa</taxon>
        <taxon>Asteroidea</taxon>
        <taxon>Valvatacea</taxon>
        <taxon>Valvatida</taxon>
        <taxon>Asterinidae</taxon>
        <taxon>Patiria</taxon>
    </lineage>
</organism>
<evidence type="ECO:0000313" key="2">
    <source>
        <dbReference type="EnsemblMetazoa" id="XP_038061682.1"/>
    </source>
</evidence>
<evidence type="ECO:0000256" key="1">
    <source>
        <dbReference type="SAM" id="MobiDB-lite"/>
    </source>
</evidence>
<dbReference type="GeneID" id="119732294"/>
<evidence type="ECO:0000313" key="3">
    <source>
        <dbReference type="Proteomes" id="UP000887568"/>
    </source>
</evidence>